<feature type="domain" description="SGNH" evidence="3">
    <location>
        <begin position="62"/>
        <end position="187"/>
    </location>
</feature>
<evidence type="ECO:0000259" key="3">
    <source>
        <dbReference type="Pfam" id="PF19040"/>
    </source>
</evidence>
<dbReference type="Gene3D" id="3.40.50.1110">
    <property type="entry name" value="SGNH hydrolase"/>
    <property type="match status" value="1"/>
</dbReference>
<keyword evidence="5" id="KW-1185">Reference proteome</keyword>
<keyword evidence="2" id="KW-0732">Signal</keyword>
<sequence length="283" mass="29754">MHLKNTAHRSARRTDTSVHSPLRRAATAGLLLVIGSALAATTACGKTESSGQDTAGAGSPSARESTGKRVLWMGDSIADAEAPPLQAALKASGVEFKSAASDGGGTVVKGDGPSAELSKSTWKDFPENVASFHPNVIAYQITTYDWGDQDQQRSSYERLAKAAQEAGAQLIIVSAPPFKIDDFYEPHKSAIESAPKVAQEIADNSGGKVRFLNASALWGNDNAASKAQRSSDGIHSCQQGSAAFAKWFTDELGKLHGFTPSAPSQWANGSWTKDEGFAKLNCG</sequence>
<feature type="region of interest" description="Disordered" evidence="1">
    <location>
        <begin position="46"/>
        <end position="66"/>
    </location>
</feature>
<reference evidence="4 5" key="1">
    <citation type="submission" date="2022-10" db="EMBL/GenBank/DDBJ databases">
        <title>The complete genomes of actinobacterial strains from the NBC collection.</title>
        <authorList>
            <person name="Joergensen T.S."/>
            <person name="Alvarez Arevalo M."/>
            <person name="Sterndorff E.B."/>
            <person name="Faurdal D."/>
            <person name="Vuksanovic O."/>
            <person name="Mourched A.-S."/>
            <person name="Charusanti P."/>
            <person name="Shaw S."/>
            <person name="Blin K."/>
            <person name="Weber T."/>
        </authorList>
    </citation>
    <scope>NUCLEOTIDE SEQUENCE [LARGE SCALE GENOMIC DNA]</scope>
    <source>
        <strain evidence="4 5">NBC 01774</strain>
    </source>
</reference>
<dbReference type="CDD" id="cd00229">
    <property type="entry name" value="SGNH_hydrolase"/>
    <property type="match status" value="1"/>
</dbReference>
<name>A0ABZ1F8W3_9ACTN</name>
<gene>
    <name evidence="4" type="ORF">OG863_01615</name>
</gene>
<dbReference type="SUPFAM" id="SSF52266">
    <property type="entry name" value="SGNH hydrolase"/>
    <property type="match status" value="1"/>
</dbReference>
<evidence type="ECO:0000313" key="4">
    <source>
        <dbReference type="EMBL" id="WSB66766.1"/>
    </source>
</evidence>
<dbReference type="GO" id="GO:0016787">
    <property type="term" value="F:hydrolase activity"/>
    <property type="evidence" value="ECO:0007669"/>
    <property type="project" value="UniProtKB-KW"/>
</dbReference>
<keyword evidence="4" id="KW-0378">Hydrolase</keyword>
<evidence type="ECO:0000256" key="2">
    <source>
        <dbReference type="SAM" id="SignalP"/>
    </source>
</evidence>
<feature type="compositionally biased region" description="Basic residues" evidence="1">
    <location>
        <begin position="1"/>
        <end position="11"/>
    </location>
</feature>
<dbReference type="Proteomes" id="UP001344251">
    <property type="component" value="Chromosome"/>
</dbReference>
<dbReference type="Pfam" id="PF19040">
    <property type="entry name" value="SGNH"/>
    <property type="match status" value="1"/>
</dbReference>
<dbReference type="RefSeq" id="WP_326615916.1">
    <property type="nucleotide sequence ID" value="NZ_CP109106.1"/>
</dbReference>
<evidence type="ECO:0000313" key="5">
    <source>
        <dbReference type="Proteomes" id="UP001344251"/>
    </source>
</evidence>
<dbReference type="InterPro" id="IPR043968">
    <property type="entry name" value="SGNH"/>
</dbReference>
<dbReference type="EMBL" id="CP109106">
    <property type="protein sequence ID" value="WSB66766.1"/>
    <property type="molecule type" value="Genomic_DNA"/>
</dbReference>
<proteinExistence type="predicted"/>
<protein>
    <submittedName>
        <fullName evidence="4">SGNH/GDSL hydrolase family protein</fullName>
    </submittedName>
</protein>
<accession>A0ABZ1F8W3</accession>
<feature type="region of interest" description="Disordered" evidence="1">
    <location>
        <begin position="1"/>
        <end position="21"/>
    </location>
</feature>
<organism evidence="4 5">
    <name type="scientific">Streptomyces decoyicus</name>
    <dbReference type="NCBI Taxonomy" id="249567"/>
    <lineage>
        <taxon>Bacteria</taxon>
        <taxon>Bacillati</taxon>
        <taxon>Actinomycetota</taxon>
        <taxon>Actinomycetes</taxon>
        <taxon>Kitasatosporales</taxon>
        <taxon>Streptomycetaceae</taxon>
        <taxon>Streptomyces</taxon>
    </lineage>
</organism>
<evidence type="ECO:0000256" key="1">
    <source>
        <dbReference type="SAM" id="MobiDB-lite"/>
    </source>
</evidence>
<feature type="chain" id="PRO_5047431779" evidence="2">
    <location>
        <begin position="40"/>
        <end position="283"/>
    </location>
</feature>
<feature type="signal peptide" evidence="2">
    <location>
        <begin position="1"/>
        <end position="39"/>
    </location>
</feature>
<dbReference type="InterPro" id="IPR036514">
    <property type="entry name" value="SGNH_hydro_sf"/>
</dbReference>